<evidence type="ECO:0000256" key="5">
    <source>
        <dbReference type="ARBA" id="ARBA00023237"/>
    </source>
</evidence>
<sequence>MRNVYFLTSFFLGAMVFFSSCSSTKYVPKDQYLLKSVKVKSESNYHDINTLALRNYVRQMPNSRWFSLYKLPLAVYSLSGRDSTKWINRTLKSMGEAPVVFDSLSSVQTCADLAQQLKNEGFLDAQVRLQVSTKGRKAKVEYLLQPGEPYFVDSIGYAIQDTTIARILSRQGASASLLYKGMKFDVSKLDAERKRISTLLSDSGYYRFHKDYITYQADSISHSRLINLTLHLAPYQLPNEEYVPHTRYWMRHINYGSGSPGDNQIHLRQHVLQECTHLHSGSPYSASGLQNTYNHFGRLQAVKYTNITFKQVPDADSLDCQILLQNNKPSTLSFQPEGTNTAGDLGAAASLTYQNRNLFRGSEVLSVQLRGAYEAIRGLEGYSNQNFVEYSAEAKLQFPRFISPFVNRRIRRLVNATSEVSLLYDMQDRPEFHRRLLSAAWRYKWSFPHRKDKFQVDVLDLNYVFMPWISETFHNEYLRNDNNRNAILRYNYEDLFITKIGFGYSVTKGNTAFKSNIETSGNLLSLASRMWNAKKDELGHYQVFNIAFAQYVKCDLDLSHVLMIDKNNQLVFHAGLGVAYPYGNSTVMPFEKRYFSGGANSVRGWTVRSLGPGQYKEQDGRINFINQTGDMKLDLNAEYRTYLFWKFNGALFVDAGNIWTIRQYDEQPGGQFSFKDFPRQLAVSYGLGLRLNFDYFILRFDLGMKAVNPAYEAEDDEHYPVLHPNFKRDYAFHFAVGLPF</sequence>
<evidence type="ECO:0000313" key="7">
    <source>
        <dbReference type="EMBL" id="SDG97893.1"/>
    </source>
</evidence>
<comment type="subcellular location">
    <subcellularLocation>
        <location evidence="1">Membrane</location>
    </subcellularLocation>
</comment>
<evidence type="ECO:0000313" key="8">
    <source>
        <dbReference type="Proteomes" id="UP000198779"/>
    </source>
</evidence>
<dbReference type="AlphaFoldDB" id="A0A1G7YN04"/>
<dbReference type="PROSITE" id="PS51257">
    <property type="entry name" value="PROKAR_LIPOPROTEIN"/>
    <property type="match status" value="1"/>
</dbReference>
<proteinExistence type="predicted"/>
<dbReference type="Gene3D" id="2.40.160.50">
    <property type="entry name" value="membrane protein fhac: a member of the omp85/tpsb transporter family"/>
    <property type="match status" value="1"/>
</dbReference>
<dbReference type="EMBL" id="FNCQ01000014">
    <property type="protein sequence ID" value="SDG97893.1"/>
    <property type="molecule type" value="Genomic_DNA"/>
</dbReference>
<dbReference type="GO" id="GO:0019867">
    <property type="term" value="C:outer membrane"/>
    <property type="evidence" value="ECO:0007669"/>
    <property type="project" value="InterPro"/>
</dbReference>
<evidence type="ECO:0000256" key="1">
    <source>
        <dbReference type="ARBA" id="ARBA00004370"/>
    </source>
</evidence>
<dbReference type="InterPro" id="IPR039910">
    <property type="entry name" value="D15-like"/>
</dbReference>
<keyword evidence="8" id="KW-1185">Reference proteome</keyword>
<gene>
    <name evidence="7" type="ORF">SAMN04487901_11423</name>
</gene>
<protein>
    <submittedName>
        <fullName evidence="7">Surface antigen</fullName>
    </submittedName>
</protein>
<evidence type="ECO:0000256" key="2">
    <source>
        <dbReference type="ARBA" id="ARBA00022692"/>
    </source>
</evidence>
<dbReference type="RefSeq" id="WP_091818532.1">
    <property type="nucleotide sequence ID" value="NZ_FNCQ01000014.1"/>
</dbReference>
<dbReference type="Pfam" id="PF01103">
    <property type="entry name" value="Omp85"/>
    <property type="match status" value="1"/>
</dbReference>
<dbReference type="InterPro" id="IPR000184">
    <property type="entry name" value="Bac_surfAg_D15"/>
</dbReference>
<keyword evidence="2" id="KW-0812">Transmembrane</keyword>
<evidence type="ECO:0000259" key="6">
    <source>
        <dbReference type="Pfam" id="PF01103"/>
    </source>
</evidence>
<dbReference type="Proteomes" id="UP000198779">
    <property type="component" value="Unassembled WGS sequence"/>
</dbReference>
<evidence type="ECO:0000256" key="4">
    <source>
        <dbReference type="ARBA" id="ARBA00023136"/>
    </source>
</evidence>
<evidence type="ECO:0000256" key="3">
    <source>
        <dbReference type="ARBA" id="ARBA00022729"/>
    </source>
</evidence>
<dbReference type="PANTHER" id="PTHR12815">
    <property type="entry name" value="SORTING AND ASSEMBLY MACHINERY SAMM50 PROTEIN FAMILY MEMBER"/>
    <property type="match status" value="1"/>
</dbReference>
<accession>A0A1G7YN04</accession>
<keyword evidence="4" id="KW-0472">Membrane</keyword>
<keyword evidence="5" id="KW-0998">Cell outer membrane</keyword>
<organism evidence="7 8">
    <name type="scientific">Prevotella communis</name>
    <dbReference type="NCBI Taxonomy" id="2913614"/>
    <lineage>
        <taxon>Bacteria</taxon>
        <taxon>Pseudomonadati</taxon>
        <taxon>Bacteroidota</taxon>
        <taxon>Bacteroidia</taxon>
        <taxon>Bacteroidales</taxon>
        <taxon>Prevotellaceae</taxon>
        <taxon>Prevotella</taxon>
    </lineage>
</organism>
<dbReference type="STRING" id="645274.SAMN04487901_11423"/>
<dbReference type="PANTHER" id="PTHR12815:SF47">
    <property type="entry name" value="TRANSLOCATION AND ASSEMBLY MODULE SUBUNIT TAMA"/>
    <property type="match status" value="1"/>
</dbReference>
<keyword evidence="3" id="KW-0732">Signal</keyword>
<name>A0A1G7YN04_9BACT</name>
<feature type="domain" description="Bacterial surface antigen (D15)" evidence="6">
    <location>
        <begin position="539"/>
        <end position="740"/>
    </location>
</feature>
<reference evidence="8" key="1">
    <citation type="submission" date="2016-10" db="EMBL/GenBank/DDBJ databases">
        <authorList>
            <person name="Varghese N."/>
            <person name="Submissions S."/>
        </authorList>
    </citation>
    <scope>NUCLEOTIDE SEQUENCE [LARGE SCALE GENOMIC DNA]</scope>
    <source>
        <strain evidence="8">BP1-148</strain>
    </source>
</reference>